<dbReference type="Proteomes" id="UP000264492">
    <property type="component" value="Unassembled WGS sequence"/>
</dbReference>
<dbReference type="EMBL" id="QTSU01000005">
    <property type="protein sequence ID" value="RDZ26018.1"/>
    <property type="molecule type" value="Genomic_DNA"/>
</dbReference>
<accession>A0A371JWI9</accession>
<dbReference type="InterPro" id="IPR056955">
    <property type="entry name" value="ORC-CDC6-like"/>
</dbReference>
<evidence type="ECO:0000313" key="1">
    <source>
        <dbReference type="EMBL" id="RDZ26018.1"/>
    </source>
</evidence>
<name>A0A371JWI9_9GAMM</name>
<sequence length="553" mass="62126">MLDQSHGPQLLGVLLSCAAGYADLPPGADIEQDTLFRALLDCRVVLRAVRSIGLLAGLGPDDDLAQITLSYDPSVADLRGIPLLRDAAQMARWAEEVEQNVYTSLDSFRKPDDSSMPAHFRFESVLWLQAVAFEFQGRALAPKRLLMIDDVQRLRKKQRDLLIDELTVLRPSIPVWLSERTIAMGDDDLLSQGVRDGREIRHYNLEEMWSLSKGGAQSFVGFAQNILDRRMKRQDTVASSAFSQCLRTEFNAQEIRSIFDKAVSQYTESSSRLRGRARYEGWLAKADRLTEDPSWESLLDLYSIQILLSRDEKRRQMTLDLSLSDEELEERDSSQVRGAAELFASQGAGLPYYFGLDRLCAMASSNVDELLFLASELYVGLQARQAVRKPDLILSPSDQEKLLKAAAKKKRNFIPRNHSRGSNAQRLLDAVGAFCKDKTFAPNAPYAPGVTGVRLSQQELHRLNNPRPSVGQSGMALRKVIAECVAENLLIIRNSSASTSRDSGQVFYLNRTLCAHYDLPLQFGGWQDVTVVNLEEWMNLGVVQTRRRRLESL</sequence>
<evidence type="ECO:0000313" key="2">
    <source>
        <dbReference type="Proteomes" id="UP000264492"/>
    </source>
</evidence>
<proteinExistence type="predicted"/>
<reference evidence="1 2" key="1">
    <citation type="submission" date="2018-08" db="EMBL/GenBank/DDBJ databases">
        <title>Lysobacter sp. zong2l5, whole genome shotgun sequence.</title>
        <authorList>
            <person name="Zhang X."/>
            <person name="Feng G."/>
            <person name="Zhu H."/>
        </authorList>
    </citation>
    <scope>NUCLEOTIDE SEQUENCE [LARGE SCALE GENOMIC DNA]</scope>
    <source>
        <strain evidence="2">zong2l5</strain>
    </source>
</reference>
<protein>
    <submittedName>
        <fullName evidence="1">Uncharacterized protein</fullName>
    </submittedName>
</protein>
<gene>
    <name evidence="1" type="ORF">DX914_19345</name>
</gene>
<organism evidence="1 2">
    <name type="scientific">Lysobacter silvisoli</name>
    <dbReference type="NCBI Taxonomy" id="2293254"/>
    <lineage>
        <taxon>Bacteria</taxon>
        <taxon>Pseudomonadati</taxon>
        <taxon>Pseudomonadota</taxon>
        <taxon>Gammaproteobacteria</taxon>
        <taxon>Lysobacterales</taxon>
        <taxon>Lysobacteraceae</taxon>
        <taxon>Lysobacter</taxon>
    </lineage>
</organism>
<dbReference type="AlphaFoldDB" id="A0A371JWI9"/>
<comment type="caution">
    <text evidence="1">The sequence shown here is derived from an EMBL/GenBank/DDBJ whole genome shotgun (WGS) entry which is preliminary data.</text>
</comment>
<keyword evidence="2" id="KW-1185">Reference proteome</keyword>
<dbReference type="Pfam" id="PF24389">
    <property type="entry name" value="ORC-CDC6-like"/>
    <property type="match status" value="1"/>
</dbReference>